<reference evidence="1 2" key="1">
    <citation type="submission" date="2019-07" db="EMBL/GenBank/DDBJ databases">
        <authorList>
            <person name="Cremers G."/>
        </authorList>
    </citation>
    <scope>NUCLEOTIDE SEQUENCE [LARGE SCALE GENOMIC DNA]</scope>
</reference>
<evidence type="ECO:0000313" key="2">
    <source>
        <dbReference type="Proteomes" id="UP000334340"/>
    </source>
</evidence>
<dbReference type="Gene3D" id="3.40.50.1000">
    <property type="entry name" value="HAD superfamily/HAD-like"/>
    <property type="match status" value="1"/>
</dbReference>
<dbReference type="Pfam" id="PF00702">
    <property type="entry name" value="Hydrolase"/>
    <property type="match status" value="1"/>
</dbReference>
<organism evidence="1 2">
    <name type="scientific">Candidatus Methylomirabilis lanthanidiphila</name>
    <dbReference type="NCBI Taxonomy" id="2211376"/>
    <lineage>
        <taxon>Bacteria</taxon>
        <taxon>Candidatus Methylomirabilota</taxon>
        <taxon>Candidatus Methylomirabilia</taxon>
        <taxon>Candidatus Methylomirabilales</taxon>
        <taxon>Candidatus Methylomirabilaceae</taxon>
        <taxon>Candidatus Methylomirabilis</taxon>
    </lineage>
</organism>
<sequence length="247" mass="28241">MRTRVNQRQDNDIARMAGANSRAQRGILLDFDHTLFDTDRFFWVDLKSAFAQFSISDDAWEKSYETIWPSGYSLRKHLEALFRLGAIASVSVASAMHATLERTFSDLRSYLFPDVVEFLNTARRRGFELILLSFGDPTWQSYKVRTSGLTPYFTQIVYTSDEKGKAGMLNTIASAYAELCAVDNNPADLDAMKASIPRLQTYLICRVEPSAIEGNRFREAARYLTVPSRLPHRHCRSLHEVSLPWRN</sequence>
<gene>
    <name evidence="1" type="ORF">MELA_01915</name>
</gene>
<dbReference type="Proteomes" id="UP000334340">
    <property type="component" value="Unassembled WGS sequence"/>
</dbReference>
<evidence type="ECO:0008006" key="3">
    <source>
        <dbReference type="Google" id="ProtNLM"/>
    </source>
</evidence>
<dbReference type="CDD" id="cd01427">
    <property type="entry name" value="HAD_like"/>
    <property type="match status" value="1"/>
</dbReference>
<evidence type="ECO:0000313" key="1">
    <source>
        <dbReference type="EMBL" id="VUZ85530.1"/>
    </source>
</evidence>
<name>A0A564ZJK6_9BACT</name>
<dbReference type="EMBL" id="CABIKM010000026">
    <property type="protein sequence ID" value="VUZ85530.1"/>
    <property type="molecule type" value="Genomic_DNA"/>
</dbReference>
<keyword evidence="2" id="KW-1185">Reference proteome</keyword>
<dbReference type="AlphaFoldDB" id="A0A564ZJK6"/>
<dbReference type="InterPro" id="IPR023214">
    <property type="entry name" value="HAD_sf"/>
</dbReference>
<accession>A0A564ZJK6</accession>
<protein>
    <recommendedName>
        <fullName evidence="3">Haloacid dehalogenase-like hydrolase</fullName>
    </recommendedName>
</protein>
<dbReference type="SUPFAM" id="SSF56784">
    <property type="entry name" value="HAD-like"/>
    <property type="match status" value="1"/>
</dbReference>
<proteinExistence type="predicted"/>
<dbReference type="InterPro" id="IPR036412">
    <property type="entry name" value="HAD-like_sf"/>
</dbReference>